<dbReference type="EMBL" id="WUAV01000005">
    <property type="protein sequence ID" value="KAF1753057.1"/>
    <property type="molecule type" value="Genomic_DNA"/>
</dbReference>
<dbReference type="Proteomes" id="UP000483820">
    <property type="component" value="Chromosome V"/>
</dbReference>
<feature type="compositionally biased region" description="Basic and acidic residues" evidence="1">
    <location>
        <begin position="47"/>
        <end position="66"/>
    </location>
</feature>
<evidence type="ECO:0000313" key="2">
    <source>
        <dbReference type="EMBL" id="KAF1753057.1"/>
    </source>
</evidence>
<feature type="compositionally biased region" description="Basic and acidic residues" evidence="1">
    <location>
        <begin position="1"/>
        <end position="10"/>
    </location>
</feature>
<accession>A0A6A5GCS4</accession>
<gene>
    <name evidence="2" type="ORF">GCK72_019613</name>
</gene>
<comment type="caution">
    <text evidence="2">The sequence shown here is derived from an EMBL/GenBank/DDBJ whole genome shotgun (WGS) entry which is preliminary data.</text>
</comment>
<protein>
    <submittedName>
        <fullName evidence="2">Uncharacterized protein</fullName>
    </submittedName>
</protein>
<dbReference type="CTD" id="78776821"/>
<dbReference type="KEGG" id="crq:GCK72_019613"/>
<name>A0A6A5GCS4_CAERE</name>
<organism evidence="2 3">
    <name type="scientific">Caenorhabditis remanei</name>
    <name type="common">Caenorhabditis vulgaris</name>
    <dbReference type="NCBI Taxonomy" id="31234"/>
    <lineage>
        <taxon>Eukaryota</taxon>
        <taxon>Metazoa</taxon>
        <taxon>Ecdysozoa</taxon>
        <taxon>Nematoda</taxon>
        <taxon>Chromadorea</taxon>
        <taxon>Rhabditida</taxon>
        <taxon>Rhabditina</taxon>
        <taxon>Rhabditomorpha</taxon>
        <taxon>Rhabditoidea</taxon>
        <taxon>Rhabditidae</taxon>
        <taxon>Peloderinae</taxon>
        <taxon>Caenorhabditis</taxon>
    </lineage>
</organism>
<dbReference type="RefSeq" id="XP_053582033.1">
    <property type="nucleotide sequence ID" value="XM_053733120.1"/>
</dbReference>
<proteinExistence type="predicted"/>
<feature type="region of interest" description="Disordered" evidence="1">
    <location>
        <begin position="1"/>
        <end position="100"/>
    </location>
</feature>
<evidence type="ECO:0000256" key="1">
    <source>
        <dbReference type="SAM" id="MobiDB-lite"/>
    </source>
</evidence>
<sequence length="100" mass="11554">MSSGKRKEVIEGPSHTSPIEKLDSLAASPTFGVSSVRSTRLARRRRIQEDHERKMEGEPDIKKEEPSDTYYDETELRSEEQVDSSEFEVKTEEPDDYNFD</sequence>
<evidence type="ECO:0000313" key="3">
    <source>
        <dbReference type="Proteomes" id="UP000483820"/>
    </source>
</evidence>
<reference evidence="2 3" key="1">
    <citation type="submission" date="2019-12" db="EMBL/GenBank/DDBJ databases">
        <title>Chromosome-level assembly of the Caenorhabditis remanei genome.</title>
        <authorList>
            <person name="Teterina A.A."/>
            <person name="Willis J.H."/>
            <person name="Phillips P.C."/>
        </authorList>
    </citation>
    <scope>NUCLEOTIDE SEQUENCE [LARGE SCALE GENOMIC DNA]</scope>
    <source>
        <strain evidence="2 3">PX506</strain>
        <tissue evidence="2">Whole organism</tissue>
    </source>
</reference>
<dbReference type="GeneID" id="78776821"/>
<dbReference type="AlphaFoldDB" id="A0A6A5GCS4"/>